<keyword evidence="2" id="KW-1185">Reference proteome</keyword>
<dbReference type="Proteomes" id="UP001497680">
    <property type="component" value="Unassembled WGS sequence"/>
</dbReference>
<gene>
    <name evidence="1" type="ORF">F4821DRAFT_281029</name>
</gene>
<evidence type="ECO:0000313" key="2">
    <source>
        <dbReference type="Proteomes" id="UP001497680"/>
    </source>
</evidence>
<dbReference type="EMBL" id="MU394355">
    <property type="protein sequence ID" value="KAI6083228.1"/>
    <property type="molecule type" value="Genomic_DNA"/>
</dbReference>
<name>A0ACC0CSB9_9PEZI</name>
<reference evidence="1 2" key="1">
    <citation type="journal article" date="2022" name="New Phytol.">
        <title>Ecological generalism drives hyperdiversity of secondary metabolite gene clusters in xylarialean endophytes.</title>
        <authorList>
            <person name="Franco M.E.E."/>
            <person name="Wisecaver J.H."/>
            <person name="Arnold A.E."/>
            <person name="Ju Y.M."/>
            <person name="Slot J.C."/>
            <person name="Ahrendt S."/>
            <person name="Moore L.P."/>
            <person name="Eastman K.E."/>
            <person name="Scott K."/>
            <person name="Konkel Z."/>
            <person name="Mondo S.J."/>
            <person name="Kuo A."/>
            <person name="Hayes R.D."/>
            <person name="Haridas S."/>
            <person name="Andreopoulos B."/>
            <person name="Riley R."/>
            <person name="LaButti K."/>
            <person name="Pangilinan J."/>
            <person name="Lipzen A."/>
            <person name="Amirebrahimi M."/>
            <person name="Yan J."/>
            <person name="Adam C."/>
            <person name="Keymanesh K."/>
            <person name="Ng V."/>
            <person name="Louie K."/>
            <person name="Northen T."/>
            <person name="Drula E."/>
            <person name="Henrissat B."/>
            <person name="Hsieh H.M."/>
            <person name="Youens-Clark K."/>
            <person name="Lutzoni F."/>
            <person name="Miadlikowska J."/>
            <person name="Eastwood D.C."/>
            <person name="Hamelin R.C."/>
            <person name="Grigoriev I.V."/>
            <person name="U'Ren J.M."/>
        </authorList>
    </citation>
    <scope>NUCLEOTIDE SEQUENCE [LARGE SCALE GENOMIC DNA]</scope>
    <source>
        <strain evidence="1 2">ER1909</strain>
    </source>
</reference>
<comment type="caution">
    <text evidence="1">The sequence shown here is derived from an EMBL/GenBank/DDBJ whole genome shotgun (WGS) entry which is preliminary data.</text>
</comment>
<evidence type="ECO:0000313" key="1">
    <source>
        <dbReference type="EMBL" id="KAI6083228.1"/>
    </source>
</evidence>
<proteinExistence type="predicted"/>
<accession>A0ACC0CSB9</accession>
<organism evidence="1 2">
    <name type="scientific">Hypoxylon rubiginosum</name>
    <dbReference type="NCBI Taxonomy" id="110542"/>
    <lineage>
        <taxon>Eukaryota</taxon>
        <taxon>Fungi</taxon>
        <taxon>Dikarya</taxon>
        <taxon>Ascomycota</taxon>
        <taxon>Pezizomycotina</taxon>
        <taxon>Sordariomycetes</taxon>
        <taxon>Xylariomycetidae</taxon>
        <taxon>Xylariales</taxon>
        <taxon>Hypoxylaceae</taxon>
        <taxon>Hypoxylon</taxon>
    </lineage>
</organism>
<sequence length="831" mass="93825">MSSIHDDEQLSSDESEHSDMEVPEYLDEDGDPDQSEEEDEVRDPSIHPNLSDLSYGSHYDSSDSEEPDFSDPDFDDLKSHEWPAASQQVDNLHENEIDLRNQLNELMINYQSLLNQHYVVIESREKLEQRSNNFANKEGRKKADLRRRIKELEKELEKKRRAPELPWRKSLRDFLNDAPDRLDYHSIYRKMCRQENMSMTFDSFHPDFNLLMENPSPAQKYMSRERKRLQNRRDEDLSPLSERPPFPFERLPPELQAKIFRLVFVRAGPIHCLSRLDPFVPPQDFPANDELNRSQLPTRFHVGSSPCQIRRAHRPNDILKPLLVCKRWLYIGVHAFYGANTFALSSLGEFERFFNGIGKARAERVAHLTLMWHGAIMAAQNPQVSQRTQGLAWLTKTRRLVTLEVFISECSKSRTRRRHEFRKRKVQNNKVPQLNQRPSGGLFDEDDILEDSSDENSDEDLYEDESDGDQPRRHQRGRNQVPDQGREARLTAPELLTRRTIRQPDFRMFRSMYTVQGMDYIRQLRGMKWVRFMERYGDEHGQAIRNWAFTEEINRLAFMPKGPKLALKSELENLTPLTGLEDWRPTEQDIHIIKMFYEETATVDLVGGSDTSASVGGSSGGSDGDSSGGDDHPPGPNNGNGDRMDVHTSSSSSSGDRLFVREGSGSPGGPPSDPPGSSHGGSPANFPGGPSGTDDLGDHNSLDGDGGAPASGPSTIISGDRTIIEVIDLTQSDDEEEGLFVSPDNSSASLEKVKSEADASERALSNRIGEMSMGDNPDSDSDRGFEREESPPDSDDESDIDMDTDSNPSSSSKRPGEGSGDSGPSKRLRTN</sequence>
<protein>
    <submittedName>
        <fullName evidence="1">Uncharacterized protein</fullName>
    </submittedName>
</protein>